<evidence type="ECO:0000313" key="3">
    <source>
        <dbReference type="Proteomes" id="UP001596109"/>
    </source>
</evidence>
<dbReference type="PANTHER" id="PTHR46211:SF7">
    <property type="entry name" value="GLYCEROPHOSPHODIESTER PHOSPHODIESTERASE"/>
    <property type="match status" value="1"/>
</dbReference>
<proteinExistence type="predicted"/>
<dbReference type="InterPro" id="IPR017946">
    <property type="entry name" value="PLC-like_Pdiesterase_TIM-brl"/>
</dbReference>
<dbReference type="Proteomes" id="UP001596109">
    <property type="component" value="Unassembled WGS sequence"/>
</dbReference>
<evidence type="ECO:0000259" key="1">
    <source>
        <dbReference type="PROSITE" id="PS51704"/>
    </source>
</evidence>
<dbReference type="PANTHER" id="PTHR46211">
    <property type="entry name" value="GLYCEROPHOSPHORYL DIESTER PHOSPHODIESTERASE"/>
    <property type="match status" value="1"/>
</dbReference>
<dbReference type="PROSITE" id="PS51257">
    <property type="entry name" value="PROKAR_LIPOPROTEIN"/>
    <property type="match status" value="1"/>
</dbReference>
<dbReference type="InterPro" id="IPR030395">
    <property type="entry name" value="GP_PDE_dom"/>
</dbReference>
<dbReference type="Pfam" id="PF03009">
    <property type="entry name" value="GDPD"/>
    <property type="match status" value="1"/>
</dbReference>
<organism evidence="2 3">
    <name type="scientific">Sporosarcina soli</name>
    <dbReference type="NCBI Taxonomy" id="334736"/>
    <lineage>
        <taxon>Bacteria</taxon>
        <taxon>Bacillati</taxon>
        <taxon>Bacillota</taxon>
        <taxon>Bacilli</taxon>
        <taxon>Bacillales</taxon>
        <taxon>Caryophanaceae</taxon>
        <taxon>Sporosarcina</taxon>
    </lineage>
</organism>
<accession>A0ABW0TIV4</accession>
<evidence type="ECO:0000313" key="2">
    <source>
        <dbReference type="EMBL" id="MFC5588840.1"/>
    </source>
</evidence>
<dbReference type="Gene3D" id="3.20.20.190">
    <property type="entry name" value="Phosphatidylinositol (PI) phosphodiesterase"/>
    <property type="match status" value="1"/>
</dbReference>
<reference evidence="3" key="1">
    <citation type="journal article" date="2019" name="Int. J. Syst. Evol. Microbiol.">
        <title>The Global Catalogue of Microorganisms (GCM) 10K type strain sequencing project: providing services to taxonomists for standard genome sequencing and annotation.</title>
        <authorList>
            <consortium name="The Broad Institute Genomics Platform"/>
            <consortium name="The Broad Institute Genome Sequencing Center for Infectious Disease"/>
            <person name="Wu L."/>
            <person name="Ma J."/>
        </authorList>
    </citation>
    <scope>NUCLEOTIDE SEQUENCE [LARGE SCALE GENOMIC DNA]</scope>
    <source>
        <strain evidence="3">CGMCC 4.1434</strain>
    </source>
</reference>
<keyword evidence="3" id="KW-1185">Reference proteome</keyword>
<name>A0ABW0TIV4_9BACL</name>
<gene>
    <name evidence="2" type="ORF">ACFPRA_08075</name>
</gene>
<dbReference type="SUPFAM" id="SSF51695">
    <property type="entry name" value="PLC-like phosphodiesterases"/>
    <property type="match status" value="1"/>
</dbReference>
<dbReference type="PROSITE" id="PS51704">
    <property type="entry name" value="GP_PDE"/>
    <property type="match status" value="1"/>
</dbReference>
<feature type="domain" description="GP-PDE" evidence="1">
    <location>
        <begin position="31"/>
        <end position="282"/>
    </location>
</feature>
<comment type="caution">
    <text evidence="2">The sequence shown here is derived from an EMBL/GenBank/DDBJ whole genome shotgun (WGS) entry which is preliminary data.</text>
</comment>
<protein>
    <submittedName>
        <fullName evidence="2">Glycerophosphodiester phosphodiesterase family protein</fullName>
    </submittedName>
</protein>
<dbReference type="EMBL" id="JBHSNO010000005">
    <property type="protein sequence ID" value="MFC5588840.1"/>
    <property type="molecule type" value="Genomic_DNA"/>
</dbReference>
<sequence>MKKIMISLLIFILYGCTQPTVRPVDLPMEDVLVIAHRGASAYAPAHTIAAYEMAVEMGADYIELDLHMTNDGKLVAVHDPVVSFQTATRAIADITLDELLLYSPGEVFNKENPQYASDKYEVERIVELKDIFQHFSMSTNYYIEIKSPDQYPGIEEELIRQLQAHHLLDTNDQPPKVIIQSFHADSLQKVFQLEPTIPLIQLVRFEKEASFTKKELKRLKNYASGVGVNWDAITPAFIETMHKEGMDVHAFTVNEEETIRLLLTLGVDGIFTDKPDLVILLRDEAYRPDFD</sequence>
<dbReference type="RefSeq" id="WP_381432472.1">
    <property type="nucleotide sequence ID" value="NZ_JBHSNO010000005.1"/>
</dbReference>